<evidence type="ECO:0000256" key="4">
    <source>
        <dbReference type="ARBA" id="ARBA00023008"/>
    </source>
</evidence>
<organism evidence="6 7">
    <name type="scientific">Tegillarca granosa</name>
    <name type="common">Malaysian cockle</name>
    <name type="synonym">Anadara granosa</name>
    <dbReference type="NCBI Taxonomy" id="220873"/>
    <lineage>
        <taxon>Eukaryota</taxon>
        <taxon>Metazoa</taxon>
        <taxon>Spiralia</taxon>
        <taxon>Lophotrochozoa</taxon>
        <taxon>Mollusca</taxon>
        <taxon>Bivalvia</taxon>
        <taxon>Autobranchia</taxon>
        <taxon>Pteriomorphia</taxon>
        <taxon>Arcoida</taxon>
        <taxon>Arcoidea</taxon>
        <taxon>Arcidae</taxon>
        <taxon>Tegillarca</taxon>
    </lineage>
</organism>
<dbReference type="PANTHER" id="PTHR11709">
    <property type="entry name" value="MULTI-COPPER OXIDASE"/>
    <property type="match status" value="1"/>
</dbReference>
<dbReference type="Proteomes" id="UP001217089">
    <property type="component" value="Unassembled WGS sequence"/>
</dbReference>
<comment type="similarity">
    <text evidence="1">Belongs to the multicopper oxidase family.</text>
</comment>
<dbReference type="PANTHER" id="PTHR11709:SF394">
    <property type="entry name" value="FI03373P-RELATED"/>
    <property type="match status" value="1"/>
</dbReference>
<dbReference type="InterPro" id="IPR045087">
    <property type="entry name" value="Cu-oxidase_fam"/>
</dbReference>
<feature type="domain" description="Plastocyanin-like" evidence="5">
    <location>
        <begin position="25"/>
        <end position="82"/>
    </location>
</feature>
<dbReference type="EMBL" id="JARBDR010000496">
    <property type="protein sequence ID" value="KAJ8311562.1"/>
    <property type="molecule type" value="Genomic_DNA"/>
</dbReference>
<proteinExistence type="inferred from homology"/>
<keyword evidence="2" id="KW-0479">Metal-binding</keyword>
<dbReference type="InterPro" id="IPR008972">
    <property type="entry name" value="Cupredoxin"/>
</dbReference>
<dbReference type="SUPFAM" id="SSF49503">
    <property type="entry name" value="Cupredoxins"/>
    <property type="match status" value="1"/>
</dbReference>
<dbReference type="Gene3D" id="2.60.40.420">
    <property type="entry name" value="Cupredoxins - blue copper proteins"/>
    <property type="match status" value="1"/>
</dbReference>
<dbReference type="InterPro" id="IPR011707">
    <property type="entry name" value="Cu-oxidase-like_N"/>
</dbReference>
<comment type="caution">
    <text evidence="6">The sequence shown here is derived from an EMBL/GenBank/DDBJ whole genome shotgun (WGS) entry which is preliminary data.</text>
</comment>
<keyword evidence="4" id="KW-0186">Copper</keyword>
<accession>A0ABQ9F6Q4</accession>
<dbReference type="Pfam" id="PF07732">
    <property type="entry name" value="Cu-oxidase_3"/>
    <property type="match status" value="1"/>
</dbReference>
<evidence type="ECO:0000313" key="7">
    <source>
        <dbReference type="Proteomes" id="UP001217089"/>
    </source>
</evidence>
<protein>
    <recommendedName>
        <fullName evidence="5">Plastocyanin-like domain-containing protein</fullName>
    </recommendedName>
</protein>
<gene>
    <name evidence="6" type="ORF">KUTeg_010917</name>
</gene>
<reference evidence="6 7" key="1">
    <citation type="submission" date="2022-12" db="EMBL/GenBank/DDBJ databases">
        <title>Chromosome-level genome of Tegillarca granosa.</title>
        <authorList>
            <person name="Kim J."/>
        </authorList>
    </citation>
    <scope>NUCLEOTIDE SEQUENCE [LARGE SCALE GENOMIC DNA]</scope>
    <source>
        <strain evidence="6">Teg-2019</strain>
        <tissue evidence="6">Adductor muscle</tissue>
    </source>
</reference>
<evidence type="ECO:0000256" key="1">
    <source>
        <dbReference type="ARBA" id="ARBA00010609"/>
    </source>
</evidence>
<keyword evidence="7" id="KW-1185">Reference proteome</keyword>
<evidence type="ECO:0000313" key="6">
    <source>
        <dbReference type="EMBL" id="KAJ8311562.1"/>
    </source>
</evidence>
<evidence type="ECO:0000256" key="2">
    <source>
        <dbReference type="ARBA" id="ARBA00022723"/>
    </source>
</evidence>
<keyword evidence="3" id="KW-0560">Oxidoreductase</keyword>
<evidence type="ECO:0000259" key="5">
    <source>
        <dbReference type="Pfam" id="PF07732"/>
    </source>
</evidence>
<name>A0ABQ9F6Q4_TEGGR</name>
<evidence type="ECO:0000256" key="3">
    <source>
        <dbReference type="ARBA" id="ARBA00023002"/>
    </source>
</evidence>
<sequence>MTLRIRQTHRTVPVEEVITVDGWEEPRMVLVANRSLPGPPIIVYKGKKVKVHVTNKLLSDTTSIHWHGLPQKNNNENDGLPSRNTMSYFAWTNIDL</sequence>